<name>A0ABN1U0E4_9ACTN</name>
<sequence>MRGWTEAVLATLSGLIFIVTLAWPDWIEQVFGVDPDQHSGALEWVIVALAFCATIGFATLARGEWRRPRTLGANGPDHP</sequence>
<evidence type="ECO:0000256" key="1">
    <source>
        <dbReference type="SAM" id="Phobius"/>
    </source>
</evidence>
<proteinExistence type="predicted"/>
<accession>A0ABN1U0E4</accession>
<organism evidence="2 3">
    <name type="scientific">Kitasatospora arboriphila</name>
    <dbReference type="NCBI Taxonomy" id="258052"/>
    <lineage>
        <taxon>Bacteria</taxon>
        <taxon>Bacillati</taxon>
        <taxon>Actinomycetota</taxon>
        <taxon>Actinomycetes</taxon>
        <taxon>Kitasatosporales</taxon>
        <taxon>Streptomycetaceae</taxon>
        <taxon>Kitasatospora</taxon>
    </lineage>
</organism>
<keyword evidence="3" id="KW-1185">Reference proteome</keyword>
<keyword evidence="1" id="KW-0812">Transmembrane</keyword>
<feature type="transmembrane region" description="Helical" evidence="1">
    <location>
        <begin position="41"/>
        <end position="61"/>
    </location>
</feature>
<dbReference type="Proteomes" id="UP001499987">
    <property type="component" value="Unassembled WGS sequence"/>
</dbReference>
<protein>
    <recommendedName>
        <fullName evidence="4">ABC transporter permease</fullName>
    </recommendedName>
</protein>
<reference evidence="2 3" key="1">
    <citation type="journal article" date="2019" name="Int. J. Syst. Evol. Microbiol.">
        <title>The Global Catalogue of Microorganisms (GCM) 10K type strain sequencing project: providing services to taxonomists for standard genome sequencing and annotation.</title>
        <authorList>
            <consortium name="The Broad Institute Genomics Platform"/>
            <consortium name="The Broad Institute Genome Sequencing Center for Infectious Disease"/>
            <person name="Wu L."/>
            <person name="Ma J."/>
        </authorList>
    </citation>
    <scope>NUCLEOTIDE SEQUENCE [LARGE SCALE GENOMIC DNA]</scope>
    <source>
        <strain evidence="2 3">JCM 13002</strain>
    </source>
</reference>
<evidence type="ECO:0008006" key="4">
    <source>
        <dbReference type="Google" id="ProtNLM"/>
    </source>
</evidence>
<evidence type="ECO:0000313" key="2">
    <source>
        <dbReference type="EMBL" id="GAA1109805.1"/>
    </source>
</evidence>
<keyword evidence="1" id="KW-1133">Transmembrane helix</keyword>
<dbReference type="RefSeq" id="WP_344626766.1">
    <property type="nucleotide sequence ID" value="NZ_BAAALD010000077.1"/>
</dbReference>
<comment type="caution">
    <text evidence="2">The sequence shown here is derived from an EMBL/GenBank/DDBJ whole genome shotgun (WGS) entry which is preliminary data.</text>
</comment>
<dbReference type="EMBL" id="BAAALD010000077">
    <property type="protein sequence ID" value="GAA1109805.1"/>
    <property type="molecule type" value="Genomic_DNA"/>
</dbReference>
<gene>
    <name evidence="2" type="ORF">GCM10009663_59240</name>
</gene>
<keyword evidence="1" id="KW-0472">Membrane</keyword>
<evidence type="ECO:0000313" key="3">
    <source>
        <dbReference type="Proteomes" id="UP001499987"/>
    </source>
</evidence>